<dbReference type="SUPFAM" id="SSF51445">
    <property type="entry name" value="(Trans)glycosidases"/>
    <property type="match status" value="1"/>
</dbReference>
<protein>
    <recommendedName>
        <fullName evidence="3">alpha-L-fucosidase</fullName>
        <ecNumber evidence="3">3.2.1.51</ecNumber>
    </recommendedName>
</protein>
<organism evidence="9 10">
    <name type="scientific">Lapidilactobacillus concavus DSM 17758</name>
    <dbReference type="NCBI Taxonomy" id="1423735"/>
    <lineage>
        <taxon>Bacteria</taxon>
        <taxon>Bacillati</taxon>
        <taxon>Bacillota</taxon>
        <taxon>Bacilli</taxon>
        <taxon>Lactobacillales</taxon>
        <taxon>Lactobacillaceae</taxon>
        <taxon>Lapidilactobacillus</taxon>
    </lineage>
</organism>
<dbReference type="RefSeq" id="WP_057824816.1">
    <property type="nucleotide sequence ID" value="NZ_AZFX01000059.1"/>
</dbReference>
<feature type="domain" description="Glycoside hydrolase family 29 N-terminal" evidence="8">
    <location>
        <begin position="19"/>
        <end position="356"/>
    </location>
</feature>
<feature type="region of interest" description="Disordered" evidence="7">
    <location>
        <begin position="1"/>
        <end position="22"/>
    </location>
</feature>
<comment type="function">
    <text evidence="1">Alpha-L-fucosidase is responsible for hydrolyzing the alpha-1,6-linked fucose joined to the reducing-end N-acetylglucosamine of the carbohydrate moieties of glycoproteins.</text>
</comment>
<dbReference type="InterPro" id="IPR017853">
    <property type="entry name" value="GH"/>
</dbReference>
<dbReference type="OrthoDB" id="107551at2"/>
<dbReference type="AlphaFoldDB" id="A0A0R1W0X7"/>
<dbReference type="STRING" id="1423735.FC15_GL001763"/>
<evidence type="ECO:0000256" key="4">
    <source>
        <dbReference type="ARBA" id="ARBA00022729"/>
    </source>
</evidence>
<dbReference type="GO" id="GO:0005764">
    <property type="term" value="C:lysosome"/>
    <property type="evidence" value="ECO:0007669"/>
    <property type="project" value="TreeGrafter"/>
</dbReference>
<dbReference type="EC" id="3.2.1.51" evidence="3"/>
<sequence length="425" mass="48520">MVEKELRGDIEPATQDSETQQDFPETAAVRASLQQFSSDKIGVLVHWGLYAKAGIVESWELSDEDEWARGKSAFRPNMKQLKQDYWGLNSGFDPQNFDPQAWLRLFKHAGIRYLIFTTKHHDGFNLYDTQFSDYKVGGTGSPYHGVDIFGALVTSARQAGLKTGAYYSKADWFHPDYWTKDDHPKSRHADYVPTQQPERWQRYVDFVHAQLRELASRYGGLSILWLDAGWVGAPREDLQLEQIAEEIRLLQPNILIVDRTRGGRFENYVTPERRIPSVDRLPTEVWESGLPLADNWGYVPHDHYKSLKQIILSLLQVISLGGNLLLGVGPKPEGALPKQAIQRLTELGAWTSQNQEGIYGTHAIEPIIFKRATKQEIYLTQDDQSYYLFVTHPARDESNRIKVARYQTCGCSASSWGEGKCRFSH</sequence>
<proteinExistence type="inferred from homology"/>
<accession>A0A0R1W0X7</accession>
<dbReference type="InterPro" id="IPR016286">
    <property type="entry name" value="FUC_metazoa-typ"/>
</dbReference>
<evidence type="ECO:0000259" key="8">
    <source>
        <dbReference type="Pfam" id="PF01120"/>
    </source>
</evidence>
<reference evidence="9 10" key="1">
    <citation type="journal article" date="2015" name="Genome Announc.">
        <title>Expanding the biotechnology potential of lactobacilli through comparative genomics of 213 strains and associated genera.</title>
        <authorList>
            <person name="Sun Z."/>
            <person name="Harris H.M."/>
            <person name="McCann A."/>
            <person name="Guo C."/>
            <person name="Argimon S."/>
            <person name="Zhang W."/>
            <person name="Yang X."/>
            <person name="Jeffery I.B."/>
            <person name="Cooney J.C."/>
            <person name="Kagawa T.F."/>
            <person name="Liu W."/>
            <person name="Song Y."/>
            <person name="Salvetti E."/>
            <person name="Wrobel A."/>
            <person name="Rasinkangas P."/>
            <person name="Parkhill J."/>
            <person name="Rea M.C."/>
            <person name="O'Sullivan O."/>
            <person name="Ritari J."/>
            <person name="Douillard F.P."/>
            <person name="Paul Ross R."/>
            <person name="Yang R."/>
            <person name="Briner A.E."/>
            <person name="Felis G.E."/>
            <person name="de Vos W.M."/>
            <person name="Barrangou R."/>
            <person name="Klaenhammer T.R."/>
            <person name="Caufield P.W."/>
            <person name="Cui Y."/>
            <person name="Zhang H."/>
            <person name="O'Toole P.W."/>
        </authorList>
    </citation>
    <scope>NUCLEOTIDE SEQUENCE [LARGE SCALE GENOMIC DNA]</scope>
    <source>
        <strain evidence="9 10">DSM 17758</strain>
    </source>
</reference>
<evidence type="ECO:0000256" key="3">
    <source>
        <dbReference type="ARBA" id="ARBA00012662"/>
    </source>
</evidence>
<dbReference type="SMART" id="SM00812">
    <property type="entry name" value="Alpha_L_fucos"/>
    <property type="match status" value="1"/>
</dbReference>
<evidence type="ECO:0000313" key="9">
    <source>
        <dbReference type="EMBL" id="KRM09113.1"/>
    </source>
</evidence>
<dbReference type="InterPro" id="IPR000933">
    <property type="entry name" value="Glyco_hydro_29"/>
</dbReference>
<evidence type="ECO:0000313" key="10">
    <source>
        <dbReference type="Proteomes" id="UP000051315"/>
    </source>
</evidence>
<dbReference type="PIRSF" id="PIRSF001092">
    <property type="entry name" value="Alpha-L-fucosidase"/>
    <property type="match status" value="1"/>
</dbReference>
<comment type="caution">
    <text evidence="9">The sequence shown here is derived from an EMBL/GenBank/DDBJ whole genome shotgun (WGS) entry which is preliminary data.</text>
</comment>
<evidence type="ECO:0000256" key="5">
    <source>
        <dbReference type="ARBA" id="ARBA00022801"/>
    </source>
</evidence>
<keyword evidence="10" id="KW-1185">Reference proteome</keyword>
<name>A0A0R1W0X7_9LACO</name>
<evidence type="ECO:0000256" key="7">
    <source>
        <dbReference type="SAM" id="MobiDB-lite"/>
    </source>
</evidence>
<dbReference type="PANTHER" id="PTHR10030">
    <property type="entry name" value="ALPHA-L-FUCOSIDASE"/>
    <property type="match status" value="1"/>
</dbReference>
<gene>
    <name evidence="9" type="ORF">FC15_GL001763</name>
</gene>
<dbReference type="PATRIC" id="fig|1423735.3.peg.1830"/>
<feature type="compositionally biased region" description="Basic and acidic residues" evidence="7">
    <location>
        <begin position="1"/>
        <end position="10"/>
    </location>
</feature>
<dbReference type="InterPro" id="IPR057739">
    <property type="entry name" value="Glyco_hydro_29_N"/>
</dbReference>
<evidence type="ECO:0000256" key="2">
    <source>
        <dbReference type="ARBA" id="ARBA00007951"/>
    </source>
</evidence>
<keyword evidence="6" id="KW-0326">Glycosidase</keyword>
<evidence type="ECO:0000256" key="6">
    <source>
        <dbReference type="ARBA" id="ARBA00023295"/>
    </source>
</evidence>
<evidence type="ECO:0000256" key="1">
    <source>
        <dbReference type="ARBA" id="ARBA00004071"/>
    </source>
</evidence>
<dbReference type="Gene3D" id="3.20.20.80">
    <property type="entry name" value="Glycosidases"/>
    <property type="match status" value="1"/>
</dbReference>
<dbReference type="PANTHER" id="PTHR10030:SF37">
    <property type="entry name" value="ALPHA-L-FUCOSIDASE-RELATED"/>
    <property type="match status" value="1"/>
</dbReference>
<dbReference type="GO" id="GO:0016139">
    <property type="term" value="P:glycoside catabolic process"/>
    <property type="evidence" value="ECO:0007669"/>
    <property type="project" value="TreeGrafter"/>
</dbReference>
<dbReference type="EMBL" id="AZFX01000059">
    <property type="protein sequence ID" value="KRM09113.1"/>
    <property type="molecule type" value="Genomic_DNA"/>
</dbReference>
<keyword evidence="4" id="KW-0732">Signal</keyword>
<dbReference type="GO" id="GO:0004560">
    <property type="term" value="F:alpha-L-fucosidase activity"/>
    <property type="evidence" value="ECO:0007669"/>
    <property type="project" value="InterPro"/>
</dbReference>
<dbReference type="Proteomes" id="UP000051315">
    <property type="component" value="Unassembled WGS sequence"/>
</dbReference>
<dbReference type="Pfam" id="PF01120">
    <property type="entry name" value="Alpha_L_fucos"/>
    <property type="match status" value="1"/>
</dbReference>
<dbReference type="PRINTS" id="PR00741">
    <property type="entry name" value="GLHYDRLASE29"/>
</dbReference>
<comment type="similarity">
    <text evidence="2">Belongs to the glycosyl hydrolase 29 family.</text>
</comment>
<dbReference type="GO" id="GO:0006004">
    <property type="term" value="P:fucose metabolic process"/>
    <property type="evidence" value="ECO:0007669"/>
    <property type="project" value="InterPro"/>
</dbReference>
<keyword evidence="5" id="KW-0378">Hydrolase</keyword>